<dbReference type="OrthoDB" id="8231503at2"/>
<dbReference type="STRING" id="1346286.SAMN05444362_102203"/>
<organism evidence="5 6">
    <name type="scientific">Dysgonomonas macrotermitis</name>
    <dbReference type="NCBI Taxonomy" id="1346286"/>
    <lineage>
        <taxon>Bacteria</taxon>
        <taxon>Pseudomonadati</taxon>
        <taxon>Bacteroidota</taxon>
        <taxon>Bacteroidia</taxon>
        <taxon>Bacteroidales</taxon>
        <taxon>Dysgonomonadaceae</taxon>
        <taxon>Dysgonomonas</taxon>
    </lineage>
</organism>
<keyword evidence="3" id="KW-0804">Transcription</keyword>
<keyword evidence="1" id="KW-0805">Transcription regulation</keyword>
<evidence type="ECO:0000256" key="2">
    <source>
        <dbReference type="ARBA" id="ARBA00023125"/>
    </source>
</evidence>
<dbReference type="Proteomes" id="UP000184480">
    <property type="component" value="Unassembled WGS sequence"/>
</dbReference>
<dbReference type="PANTHER" id="PTHR33204:SF29">
    <property type="entry name" value="TRANSCRIPTIONAL REGULATOR"/>
    <property type="match status" value="1"/>
</dbReference>
<keyword evidence="6" id="KW-1185">Reference proteome</keyword>
<evidence type="ECO:0000256" key="3">
    <source>
        <dbReference type="ARBA" id="ARBA00023163"/>
    </source>
</evidence>
<evidence type="ECO:0000313" key="6">
    <source>
        <dbReference type="Proteomes" id="UP000184480"/>
    </source>
</evidence>
<evidence type="ECO:0000313" key="5">
    <source>
        <dbReference type="EMBL" id="SHE79462.1"/>
    </source>
</evidence>
<dbReference type="InterPro" id="IPR036390">
    <property type="entry name" value="WH_DNA-bd_sf"/>
</dbReference>
<dbReference type="EMBL" id="FQUC01000002">
    <property type="protein sequence ID" value="SHE79462.1"/>
    <property type="molecule type" value="Genomic_DNA"/>
</dbReference>
<dbReference type="AlphaFoldDB" id="A0A1M4WES6"/>
<dbReference type="PROSITE" id="PS51118">
    <property type="entry name" value="HTH_HXLR"/>
    <property type="match status" value="1"/>
</dbReference>
<accession>A0A1M4WES6</accession>
<evidence type="ECO:0000259" key="4">
    <source>
        <dbReference type="PROSITE" id="PS51118"/>
    </source>
</evidence>
<proteinExistence type="predicted"/>
<gene>
    <name evidence="5" type="ORF">SAMN05444362_102203</name>
</gene>
<dbReference type="GO" id="GO:0003677">
    <property type="term" value="F:DNA binding"/>
    <property type="evidence" value="ECO:0007669"/>
    <property type="project" value="UniProtKB-KW"/>
</dbReference>
<dbReference type="Gene3D" id="1.10.10.10">
    <property type="entry name" value="Winged helix-like DNA-binding domain superfamily/Winged helix DNA-binding domain"/>
    <property type="match status" value="1"/>
</dbReference>
<evidence type="ECO:0000256" key="1">
    <source>
        <dbReference type="ARBA" id="ARBA00023015"/>
    </source>
</evidence>
<dbReference type="RefSeq" id="WP_062176479.1">
    <property type="nucleotide sequence ID" value="NZ_BBXL01000002.1"/>
</dbReference>
<dbReference type="SUPFAM" id="SSF46785">
    <property type="entry name" value="Winged helix' DNA-binding domain"/>
    <property type="match status" value="1"/>
</dbReference>
<dbReference type="Pfam" id="PF01638">
    <property type="entry name" value="HxlR"/>
    <property type="match status" value="1"/>
</dbReference>
<keyword evidence="2" id="KW-0238">DNA-binding</keyword>
<feature type="domain" description="HTH hxlR-type" evidence="4">
    <location>
        <begin position="14"/>
        <end position="112"/>
    </location>
</feature>
<name>A0A1M4WES6_9BACT</name>
<protein>
    <submittedName>
        <fullName evidence="5">Transcriptional regulator, HxlR family</fullName>
    </submittedName>
</protein>
<dbReference type="PANTHER" id="PTHR33204">
    <property type="entry name" value="TRANSCRIPTIONAL REGULATOR, MARR FAMILY"/>
    <property type="match status" value="1"/>
</dbReference>
<sequence>MPAYERKIPVDLTCGINIAMGVIGSKWKLCIIDLINRGVIRPKDMSETVEGINKRVLQQQLKELEMSGMVSKIVYAEVPLRVEYFLTEIGLTILPLLRTIEDWGNLYASLSDKGSRK</sequence>
<dbReference type="InterPro" id="IPR002577">
    <property type="entry name" value="HTH_HxlR"/>
</dbReference>
<reference evidence="6" key="1">
    <citation type="submission" date="2016-11" db="EMBL/GenBank/DDBJ databases">
        <authorList>
            <person name="Varghese N."/>
            <person name="Submissions S."/>
        </authorList>
    </citation>
    <scope>NUCLEOTIDE SEQUENCE [LARGE SCALE GENOMIC DNA]</scope>
    <source>
        <strain evidence="6">DSM 27370</strain>
    </source>
</reference>
<dbReference type="InterPro" id="IPR036388">
    <property type="entry name" value="WH-like_DNA-bd_sf"/>
</dbReference>